<dbReference type="AlphaFoldDB" id="A0A914XC72"/>
<keyword evidence="1" id="KW-1185">Reference proteome</keyword>
<accession>A0A914XC72</accession>
<evidence type="ECO:0000313" key="1">
    <source>
        <dbReference type="Proteomes" id="UP000887566"/>
    </source>
</evidence>
<evidence type="ECO:0000313" key="2">
    <source>
        <dbReference type="WBParaSite" id="PSAMB.scaffold779size41452.g8613.t1"/>
    </source>
</evidence>
<protein>
    <submittedName>
        <fullName evidence="2">Uncharacterized protein</fullName>
    </submittedName>
</protein>
<reference evidence="2" key="1">
    <citation type="submission" date="2022-11" db="UniProtKB">
        <authorList>
            <consortium name="WormBaseParasite"/>
        </authorList>
    </citation>
    <scope>IDENTIFICATION</scope>
</reference>
<name>A0A914XC72_9BILA</name>
<dbReference type="WBParaSite" id="PSAMB.scaffold779size41452.g8613.t1">
    <property type="protein sequence ID" value="PSAMB.scaffold779size41452.g8613.t1"/>
    <property type="gene ID" value="PSAMB.scaffold779size41452.g8613"/>
</dbReference>
<sequence>MIKVKLAHKRGLSEKLRKRFHGPYRVNNVHLPDVTITLLSCPRGKQLTVHVNQCKWYRGGESVLNPQQLDIITNEGLFSHAQRDQSQKKSTRKENATG</sequence>
<organism evidence="1 2">
    <name type="scientific">Plectus sambesii</name>
    <dbReference type="NCBI Taxonomy" id="2011161"/>
    <lineage>
        <taxon>Eukaryota</taxon>
        <taxon>Metazoa</taxon>
        <taxon>Ecdysozoa</taxon>
        <taxon>Nematoda</taxon>
        <taxon>Chromadorea</taxon>
        <taxon>Plectida</taxon>
        <taxon>Plectina</taxon>
        <taxon>Plectoidea</taxon>
        <taxon>Plectidae</taxon>
        <taxon>Plectus</taxon>
    </lineage>
</organism>
<proteinExistence type="predicted"/>
<dbReference type="Proteomes" id="UP000887566">
    <property type="component" value="Unplaced"/>
</dbReference>